<dbReference type="UniPathway" id="UPA00053">
    <property type="reaction ID" value="UER00086"/>
</dbReference>
<keyword evidence="8" id="KW-0028">Amino-acid biosynthesis</keyword>
<dbReference type="GO" id="GO:0009423">
    <property type="term" value="P:chorismate biosynthetic process"/>
    <property type="evidence" value="ECO:0007669"/>
    <property type="project" value="UniProtKB-UniRule"/>
</dbReference>
<feature type="binding site" evidence="8 10">
    <location>
        <position position="112"/>
    </location>
    <ligand>
        <name>substrate</name>
    </ligand>
</feature>
<reference evidence="12" key="2">
    <citation type="submission" date="2020-09" db="EMBL/GenBank/DDBJ databases">
        <authorList>
            <person name="Sun Q."/>
            <person name="Zhou Y."/>
        </authorList>
    </citation>
    <scope>NUCLEOTIDE SEQUENCE</scope>
    <source>
        <strain evidence="12">CGMCC 1.12785</strain>
    </source>
</reference>
<feature type="binding site" evidence="8 10">
    <location>
        <position position="75"/>
    </location>
    <ligand>
        <name>substrate</name>
    </ligand>
</feature>
<evidence type="ECO:0000256" key="4">
    <source>
        <dbReference type="ARBA" id="ARBA00011193"/>
    </source>
</evidence>
<dbReference type="Proteomes" id="UP000616114">
    <property type="component" value="Unassembled WGS sequence"/>
</dbReference>
<dbReference type="CDD" id="cd00466">
    <property type="entry name" value="DHQase_II"/>
    <property type="match status" value="1"/>
</dbReference>
<dbReference type="AlphaFoldDB" id="A0A8J2TW48"/>
<evidence type="ECO:0000256" key="3">
    <source>
        <dbReference type="ARBA" id="ARBA00011037"/>
    </source>
</evidence>
<evidence type="ECO:0000256" key="8">
    <source>
        <dbReference type="HAMAP-Rule" id="MF_00169"/>
    </source>
</evidence>
<dbReference type="PANTHER" id="PTHR21272:SF3">
    <property type="entry name" value="CATABOLIC 3-DEHYDROQUINASE"/>
    <property type="match status" value="1"/>
</dbReference>
<evidence type="ECO:0000256" key="1">
    <source>
        <dbReference type="ARBA" id="ARBA00001864"/>
    </source>
</evidence>
<feature type="active site" description="Proton donor" evidence="8 9">
    <location>
        <position position="101"/>
    </location>
</feature>
<dbReference type="GO" id="GO:0009073">
    <property type="term" value="P:aromatic amino acid family biosynthetic process"/>
    <property type="evidence" value="ECO:0007669"/>
    <property type="project" value="UniProtKB-KW"/>
</dbReference>
<evidence type="ECO:0000256" key="10">
    <source>
        <dbReference type="PIRSR" id="PIRSR001399-2"/>
    </source>
</evidence>
<dbReference type="Pfam" id="PF01220">
    <property type="entry name" value="DHquinase_II"/>
    <property type="match status" value="1"/>
</dbReference>
<dbReference type="GO" id="GO:0008652">
    <property type="term" value="P:amino acid biosynthetic process"/>
    <property type="evidence" value="ECO:0007669"/>
    <property type="project" value="UniProtKB-KW"/>
</dbReference>
<dbReference type="PROSITE" id="PS01029">
    <property type="entry name" value="DEHYDROQUINASE_II"/>
    <property type="match status" value="1"/>
</dbReference>
<dbReference type="InterPro" id="IPR036441">
    <property type="entry name" value="DHquinase_II_sf"/>
</dbReference>
<evidence type="ECO:0000256" key="6">
    <source>
        <dbReference type="ARBA" id="ARBA00023141"/>
    </source>
</evidence>
<dbReference type="InterPro" id="IPR001874">
    <property type="entry name" value="DHquinase_II"/>
</dbReference>
<feature type="binding site" evidence="8 10">
    <location>
        <position position="88"/>
    </location>
    <ligand>
        <name>substrate</name>
    </ligand>
</feature>
<dbReference type="NCBIfam" id="NF003806">
    <property type="entry name" value="PRK05395.1-3"/>
    <property type="match status" value="1"/>
</dbReference>
<dbReference type="RefSeq" id="WP_188549470.1">
    <property type="nucleotide sequence ID" value="NZ_BMFY01000002.1"/>
</dbReference>
<dbReference type="NCBIfam" id="TIGR01088">
    <property type="entry name" value="aroQ"/>
    <property type="match status" value="1"/>
</dbReference>
<evidence type="ECO:0000256" key="7">
    <source>
        <dbReference type="ARBA" id="ARBA00023239"/>
    </source>
</evidence>
<comment type="pathway">
    <text evidence="2 8">Metabolic intermediate biosynthesis; chorismate biosynthesis; chorismate from D-erythrose 4-phosphate and phosphoenolpyruvate: step 3/7.</text>
</comment>
<comment type="function">
    <text evidence="8">Catalyzes a trans-dehydration via an enolate intermediate.</text>
</comment>
<dbReference type="PIRSF" id="PIRSF001399">
    <property type="entry name" value="DHquinase_II"/>
    <property type="match status" value="1"/>
</dbReference>
<sequence length="145" mass="15672">MAVNILVLNGPNLNLLGTREPEVYGSQTLADIEALVRRRAEELGVGVGFFQSNWEGALVDELHKARGEYQGVVINPAGLTHTSVVLHDALKAIDLPVVEVHLSNPHAREEFRHRSFVSPLATAVIAGAGARGYEFAVELLADRLA</sequence>
<dbReference type="GO" id="GO:0019631">
    <property type="term" value="P:quinate catabolic process"/>
    <property type="evidence" value="ECO:0007669"/>
    <property type="project" value="TreeGrafter"/>
</dbReference>
<dbReference type="EC" id="4.2.1.10" evidence="5 8"/>
<feature type="site" description="Transition state stabilizer" evidence="8 11">
    <location>
        <position position="19"/>
    </location>
</feature>
<reference evidence="12" key="1">
    <citation type="journal article" date="2014" name="Int. J. Syst. Evol. Microbiol.">
        <title>Complete genome sequence of Corynebacterium casei LMG S-19264T (=DSM 44701T), isolated from a smear-ripened cheese.</title>
        <authorList>
            <consortium name="US DOE Joint Genome Institute (JGI-PGF)"/>
            <person name="Walter F."/>
            <person name="Albersmeier A."/>
            <person name="Kalinowski J."/>
            <person name="Ruckert C."/>
        </authorList>
    </citation>
    <scope>NUCLEOTIDE SEQUENCE</scope>
    <source>
        <strain evidence="12">CGMCC 1.12785</strain>
    </source>
</reference>
<gene>
    <name evidence="8 12" type="primary">aroQ</name>
    <name evidence="12" type="ORF">GCM10011333_06470</name>
</gene>
<dbReference type="NCBIfam" id="NF003805">
    <property type="entry name" value="PRK05395.1-2"/>
    <property type="match status" value="1"/>
</dbReference>
<keyword evidence="6 8" id="KW-0057">Aromatic amino acid biosynthesis</keyword>
<dbReference type="NCBIfam" id="NF003807">
    <property type="entry name" value="PRK05395.1-4"/>
    <property type="match status" value="1"/>
</dbReference>
<dbReference type="HAMAP" id="MF_00169">
    <property type="entry name" value="AroQ"/>
    <property type="match status" value="1"/>
</dbReference>
<dbReference type="Gene3D" id="3.40.50.9100">
    <property type="entry name" value="Dehydroquinase, class II"/>
    <property type="match status" value="1"/>
</dbReference>
<evidence type="ECO:0000313" key="13">
    <source>
        <dbReference type="Proteomes" id="UP000616114"/>
    </source>
</evidence>
<feature type="binding site" evidence="8 10">
    <location>
        <begin position="102"/>
        <end position="103"/>
    </location>
    <ligand>
        <name>substrate</name>
    </ligand>
</feature>
<dbReference type="InterPro" id="IPR018509">
    <property type="entry name" value="DHquinase_II_CS"/>
</dbReference>
<evidence type="ECO:0000256" key="11">
    <source>
        <dbReference type="PIRSR" id="PIRSR001399-3"/>
    </source>
</evidence>
<dbReference type="PANTHER" id="PTHR21272">
    <property type="entry name" value="CATABOLIC 3-DEHYDROQUINASE"/>
    <property type="match status" value="1"/>
</dbReference>
<evidence type="ECO:0000256" key="5">
    <source>
        <dbReference type="ARBA" id="ARBA00012060"/>
    </source>
</evidence>
<keyword evidence="13" id="KW-1185">Reference proteome</keyword>
<keyword evidence="7 8" id="KW-0456">Lyase</keyword>
<evidence type="ECO:0000256" key="2">
    <source>
        <dbReference type="ARBA" id="ARBA00004902"/>
    </source>
</evidence>
<comment type="caution">
    <text evidence="12">The sequence shown here is derived from an EMBL/GenBank/DDBJ whole genome shotgun (WGS) entry which is preliminary data.</text>
</comment>
<comment type="similarity">
    <text evidence="3 8">Belongs to the type-II 3-dehydroquinase family.</text>
</comment>
<evidence type="ECO:0000313" key="12">
    <source>
        <dbReference type="EMBL" id="GGA06229.1"/>
    </source>
</evidence>
<protein>
    <recommendedName>
        <fullName evidence="5 8">3-dehydroquinate dehydratase</fullName>
        <shortName evidence="8">3-dehydroquinase</shortName>
        <ecNumber evidence="5 8">4.2.1.10</ecNumber>
    </recommendedName>
    <alternativeName>
        <fullName evidence="8">Type II DHQase</fullName>
    </alternativeName>
</protein>
<feature type="active site" description="Proton acceptor" evidence="8 9">
    <location>
        <position position="24"/>
    </location>
</feature>
<proteinExistence type="inferred from homology"/>
<feature type="binding site" evidence="8 10">
    <location>
        <position position="81"/>
    </location>
    <ligand>
        <name>substrate</name>
    </ligand>
</feature>
<dbReference type="SUPFAM" id="SSF52304">
    <property type="entry name" value="Type II 3-dehydroquinate dehydratase"/>
    <property type="match status" value="1"/>
</dbReference>
<dbReference type="GO" id="GO:0003855">
    <property type="term" value="F:3-dehydroquinate dehydratase activity"/>
    <property type="evidence" value="ECO:0007669"/>
    <property type="project" value="UniProtKB-UniRule"/>
</dbReference>
<name>A0A8J2TW48_9MICO</name>
<comment type="catalytic activity">
    <reaction evidence="1 8">
        <text>3-dehydroquinate = 3-dehydroshikimate + H2O</text>
        <dbReference type="Rhea" id="RHEA:21096"/>
        <dbReference type="ChEBI" id="CHEBI:15377"/>
        <dbReference type="ChEBI" id="CHEBI:16630"/>
        <dbReference type="ChEBI" id="CHEBI:32364"/>
        <dbReference type="EC" id="4.2.1.10"/>
    </reaction>
</comment>
<organism evidence="12 13">
    <name type="scientific">Sediminivirga luteola</name>
    <dbReference type="NCBI Taxonomy" id="1774748"/>
    <lineage>
        <taxon>Bacteria</taxon>
        <taxon>Bacillati</taxon>
        <taxon>Actinomycetota</taxon>
        <taxon>Actinomycetes</taxon>
        <taxon>Micrococcales</taxon>
        <taxon>Brevibacteriaceae</taxon>
        <taxon>Sediminivirga</taxon>
    </lineage>
</organism>
<accession>A0A8J2TW48</accession>
<evidence type="ECO:0000256" key="9">
    <source>
        <dbReference type="PIRSR" id="PIRSR001399-1"/>
    </source>
</evidence>
<comment type="subunit">
    <text evidence="4 8">Homododecamer.</text>
</comment>
<dbReference type="EMBL" id="BMFY01000002">
    <property type="protein sequence ID" value="GGA06229.1"/>
    <property type="molecule type" value="Genomic_DNA"/>
</dbReference>